<evidence type="ECO:0000256" key="1">
    <source>
        <dbReference type="ARBA" id="ARBA00022729"/>
    </source>
</evidence>
<gene>
    <name evidence="4" type="ORF">DLAC_00833</name>
</gene>
<keyword evidence="2" id="KW-1015">Disulfide bond</keyword>
<dbReference type="Proteomes" id="UP000076078">
    <property type="component" value="Unassembled WGS sequence"/>
</dbReference>
<sequence>MPPCEYIDDDGRYYDFSGFTNGTYGFTFTGIDYGVQTLYFSICQEDNTCNNDMFRTGSSACMFDENTLFRWLNLGDIDTYEFGQLPGASVSGEMGATLNYTTTNTYGDRACLGYTIYTNIQLICDPNGPTTIKSGYFDPNTCIASIVMTGNDACPFQNVSSSDSEGIPFECKFLGNSVAVLAPNKIIECSGTGKTVCNSVDPLNQRTYMASSTLLLDFYAPGELQCIGENIKCAYEEYSCGFINGTQFIHI</sequence>
<accession>A0A152A746</accession>
<proteinExistence type="predicted"/>
<feature type="domain" description="MRH" evidence="3">
    <location>
        <begin position="2"/>
        <end position="156"/>
    </location>
</feature>
<reference evidence="4 5" key="1">
    <citation type="submission" date="2015-12" db="EMBL/GenBank/DDBJ databases">
        <title>Dictyostelia acquired genes for synthesis and detection of signals that induce cell-type specialization by lateral gene transfer from prokaryotes.</title>
        <authorList>
            <person name="Gloeckner G."/>
            <person name="Schaap P."/>
        </authorList>
    </citation>
    <scope>NUCLEOTIDE SEQUENCE [LARGE SCALE GENOMIC DNA]</scope>
    <source>
        <strain evidence="4 5">TK</strain>
    </source>
</reference>
<dbReference type="PROSITE" id="PS51914">
    <property type="entry name" value="MRH"/>
    <property type="match status" value="1"/>
</dbReference>
<dbReference type="InterPro" id="IPR044865">
    <property type="entry name" value="MRH_dom"/>
</dbReference>
<dbReference type="AlphaFoldDB" id="A0A152A746"/>
<comment type="caution">
    <text evidence="4">The sequence shown here is derived from an EMBL/GenBank/DDBJ whole genome shotgun (WGS) entry which is preliminary data.</text>
</comment>
<evidence type="ECO:0000259" key="3">
    <source>
        <dbReference type="PROSITE" id="PS51914"/>
    </source>
</evidence>
<dbReference type="InterPro" id="IPR009011">
    <property type="entry name" value="Man6P_isomerase_rcpt-bd_dom_sf"/>
</dbReference>
<dbReference type="FunCoup" id="A0A152A746">
    <property type="interactions" value="422"/>
</dbReference>
<dbReference type="InParanoid" id="A0A152A746"/>
<keyword evidence="1" id="KW-0732">Signal</keyword>
<evidence type="ECO:0000313" key="4">
    <source>
        <dbReference type="EMBL" id="KYR02036.1"/>
    </source>
</evidence>
<organism evidence="4 5">
    <name type="scientific">Tieghemostelium lacteum</name>
    <name type="common">Slime mold</name>
    <name type="synonym">Dictyostelium lacteum</name>
    <dbReference type="NCBI Taxonomy" id="361077"/>
    <lineage>
        <taxon>Eukaryota</taxon>
        <taxon>Amoebozoa</taxon>
        <taxon>Evosea</taxon>
        <taxon>Eumycetozoa</taxon>
        <taxon>Dictyostelia</taxon>
        <taxon>Dictyosteliales</taxon>
        <taxon>Raperosteliaceae</taxon>
        <taxon>Tieghemostelium</taxon>
    </lineage>
</organism>
<protein>
    <recommendedName>
        <fullName evidence="3">MRH domain-containing protein</fullName>
    </recommendedName>
</protein>
<keyword evidence="5" id="KW-1185">Reference proteome</keyword>
<evidence type="ECO:0000256" key="2">
    <source>
        <dbReference type="ARBA" id="ARBA00023157"/>
    </source>
</evidence>
<name>A0A152A746_TIELA</name>
<dbReference type="SUPFAM" id="SSF50911">
    <property type="entry name" value="Mannose 6-phosphate receptor domain"/>
    <property type="match status" value="1"/>
</dbReference>
<dbReference type="EMBL" id="LODT01000004">
    <property type="protein sequence ID" value="KYR02036.1"/>
    <property type="molecule type" value="Genomic_DNA"/>
</dbReference>
<dbReference type="Gene3D" id="2.70.130.10">
    <property type="entry name" value="Mannose-6-phosphate receptor binding domain"/>
    <property type="match status" value="1"/>
</dbReference>
<evidence type="ECO:0000313" key="5">
    <source>
        <dbReference type="Proteomes" id="UP000076078"/>
    </source>
</evidence>